<reference evidence="5 6" key="1">
    <citation type="submission" date="2024-04" db="EMBL/GenBank/DDBJ databases">
        <title>Tritrichomonas musculus Genome.</title>
        <authorList>
            <person name="Alves-Ferreira E."/>
            <person name="Grigg M."/>
            <person name="Lorenzi H."/>
            <person name="Galac M."/>
        </authorList>
    </citation>
    <scope>NUCLEOTIDE SEQUENCE [LARGE SCALE GENOMIC DNA]</scope>
    <source>
        <strain evidence="5 6">EAF2021</strain>
    </source>
</reference>
<dbReference type="SMART" id="SM00174">
    <property type="entry name" value="RHO"/>
    <property type="match status" value="1"/>
</dbReference>
<dbReference type="PRINTS" id="PR00449">
    <property type="entry name" value="RASTRNSFRMNG"/>
</dbReference>
<sequence length="531" mass="61440">MNEPIQVKIGIIGENESDKTSILLKYISPNMQKGYIPSSDEDFSKIIHVDDFPVNVTLIDVIDTDEFPEMRYSYYQQVQGFIFVFDISKPISLQYLKHIYDDIRASIDEDITCVVVANNSQYRIQNLPDLISIENYPHIEREFNCKVFETSASTNQNINELYEYLVRKLLLSVHRQPIFRTYSDPLIPIKEPLNKDSPLIVKKISIGKDSEKRFQKKILKSLDHNVLINQLKFSVQQKCIQINAAHSNIKSLEKQLETKTTELNQANEKITQLEESAKSAANELHSSKATIAELDEKCKLQTEQIGSLQDKVGLLEESCKSKESSLDELQRKYSELEQRLRMKEKQLEEFRLKCSTLDEFGQISEKNSNENEIKIDQEQDHLINDKDGKDHSEDREQPQTRSSEGLIDKDILKDKEQAQVKSSEDQIDQEKVQPVNEIVKIQALNCEEARNKDDAEEIKIEEEEEDKENEFGQTLQSKSAELEDAEQKCQKLEQIIIESQKSLINRSNINEEKFQMTKNILSRVQENDANS</sequence>
<dbReference type="PANTHER" id="PTHR24070">
    <property type="entry name" value="RAS, DI-RAS, AND RHEB FAMILY MEMBERS OF SMALL GTPASE SUPERFAMILY"/>
    <property type="match status" value="1"/>
</dbReference>
<dbReference type="Gene3D" id="1.20.5.170">
    <property type="match status" value="1"/>
</dbReference>
<evidence type="ECO:0000256" key="2">
    <source>
        <dbReference type="ARBA" id="ARBA00023134"/>
    </source>
</evidence>
<feature type="compositionally biased region" description="Basic and acidic residues" evidence="4">
    <location>
        <begin position="367"/>
        <end position="398"/>
    </location>
</feature>
<feature type="coiled-coil region" evidence="3">
    <location>
        <begin position="242"/>
        <end position="353"/>
    </location>
</feature>
<gene>
    <name evidence="5" type="ORF">M9Y10_000610</name>
</gene>
<keyword evidence="3" id="KW-0175">Coiled coil</keyword>
<dbReference type="SMART" id="SM00173">
    <property type="entry name" value="RAS"/>
    <property type="match status" value="1"/>
</dbReference>
<keyword evidence="1" id="KW-0547">Nucleotide-binding</keyword>
<dbReference type="InterPro" id="IPR020849">
    <property type="entry name" value="Small_GTPase_Ras-type"/>
</dbReference>
<dbReference type="InterPro" id="IPR001806">
    <property type="entry name" value="Small_GTPase"/>
</dbReference>
<dbReference type="InterPro" id="IPR027417">
    <property type="entry name" value="P-loop_NTPase"/>
</dbReference>
<comment type="caution">
    <text evidence="5">The sequence shown here is derived from an EMBL/GenBank/DDBJ whole genome shotgun (WGS) entry which is preliminary data.</text>
</comment>
<dbReference type="EMBL" id="JAPFFF010000001">
    <property type="protein sequence ID" value="KAK8898326.1"/>
    <property type="molecule type" value="Genomic_DNA"/>
</dbReference>
<evidence type="ECO:0000313" key="6">
    <source>
        <dbReference type="Proteomes" id="UP001470230"/>
    </source>
</evidence>
<evidence type="ECO:0000256" key="1">
    <source>
        <dbReference type="ARBA" id="ARBA00022741"/>
    </source>
</evidence>
<dbReference type="PROSITE" id="PS51421">
    <property type="entry name" value="RAS"/>
    <property type="match status" value="1"/>
</dbReference>
<dbReference type="Pfam" id="PF00071">
    <property type="entry name" value="Ras"/>
    <property type="match status" value="1"/>
</dbReference>
<dbReference type="Proteomes" id="UP001470230">
    <property type="component" value="Unassembled WGS sequence"/>
</dbReference>
<protein>
    <recommendedName>
        <fullName evidence="7">Ras family protein</fullName>
    </recommendedName>
</protein>
<evidence type="ECO:0000256" key="3">
    <source>
        <dbReference type="SAM" id="Coils"/>
    </source>
</evidence>
<organism evidence="5 6">
    <name type="scientific">Tritrichomonas musculus</name>
    <dbReference type="NCBI Taxonomy" id="1915356"/>
    <lineage>
        <taxon>Eukaryota</taxon>
        <taxon>Metamonada</taxon>
        <taxon>Parabasalia</taxon>
        <taxon>Tritrichomonadida</taxon>
        <taxon>Tritrichomonadidae</taxon>
        <taxon>Tritrichomonas</taxon>
    </lineage>
</organism>
<dbReference type="PROSITE" id="PS51419">
    <property type="entry name" value="RAB"/>
    <property type="match status" value="1"/>
</dbReference>
<evidence type="ECO:0000256" key="4">
    <source>
        <dbReference type="SAM" id="MobiDB-lite"/>
    </source>
</evidence>
<feature type="region of interest" description="Disordered" evidence="4">
    <location>
        <begin position="363"/>
        <end position="433"/>
    </location>
</feature>
<name>A0ABR2L5N7_9EUKA</name>
<evidence type="ECO:0000313" key="5">
    <source>
        <dbReference type="EMBL" id="KAK8898326.1"/>
    </source>
</evidence>
<feature type="compositionally biased region" description="Basic and acidic residues" evidence="4">
    <location>
        <begin position="406"/>
        <end position="431"/>
    </location>
</feature>
<dbReference type="SMART" id="SM00175">
    <property type="entry name" value="RAB"/>
    <property type="match status" value="1"/>
</dbReference>
<accession>A0ABR2L5N7</accession>
<evidence type="ECO:0008006" key="7">
    <source>
        <dbReference type="Google" id="ProtNLM"/>
    </source>
</evidence>
<dbReference type="Gene3D" id="3.40.50.300">
    <property type="entry name" value="P-loop containing nucleotide triphosphate hydrolases"/>
    <property type="match status" value="1"/>
</dbReference>
<keyword evidence="2" id="KW-0342">GTP-binding</keyword>
<dbReference type="SUPFAM" id="SSF52540">
    <property type="entry name" value="P-loop containing nucleoside triphosphate hydrolases"/>
    <property type="match status" value="1"/>
</dbReference>
<keyword evidence="6" id="KW-1185">Reference proteome</keyword>
<proteinExistence type="predicted"/>